<dbReference type="Proteomes" id="UP000824998">
    <property type="component" value="Unassembled WGS sequence"/>
</dbReference>
<dbReference type="GO" id="GO:0016740">
    <property type="term" value="F:transferase activity"/>
    <property type="evidence" value="ECO:0007669"/>
    <property type="project" value="InterPro"/>
</dbReference>
<protein>
    <submittedName>
        <fullName evidence="2">Uncharacterized protein</fullName>
    </submittedName>
</protein>
<sequence>ALYSQPICTALQITLIHPLLAWGISLSMVVGHSSEEIADAYVVGDISHQCACNLGY</sequence>
<accession>A0A9P7YF10</accession>
<dbReference type="SUPFAM" id="SSF52151">
    <property type="entry name" value="FabD/lysophospholipase-like"/>
    <property type="match status" value="1"/>
</dbReference>
<organism evidence="2 3">
    <name type="scientific">Amylocarpus encephaloides</name>
    <dbReference type="NCBI Taxonomy" id="45428"/>
    <lineage>
        <taxon>Eukaryota</taxon>
        <taxon>Fungi</taxon>
        <taxon>Dikarya</taxon>
        <taxon>Ascomycota</taxon>
        <taxon>Pezizomycotina</taxon>
        <taxon>Leotiomycetes</taxon>
        <taxon>Helotiales</taxon>
        <taxon>Helotiales incertae sedis</taxon>
        <taxon>Amylocarpus</taxon>
    </lineage>
</organism>
<feature type="signal peptide" evidence="1">
    <location>
        <begin position="1"/>
        <end position="21"/>
    </location>
</feature>
<dbReference type="InterPro" id="IPR001227">
    <property type="entry name" value="Ac_transferase_dom_sf"/>
</dbReference>
<dbReference type="EMBL" id="MU251548">
    <property type="protein sequence ID" value="KAG9232446.1"/>
    <property type="molecule type" value="Genomic_DNA"/>
</dbReference>
<reference evidence="2" key="1">
    <citation type="journal article" date="2021" name="IMA Fungus">
        <title>Genomic characterization of three marine fungi, including Emericellopsis atlantica sp. nov. with signatures of a generalist lifestyle and marine biomass degradation.</title>
        <authorList>
            <person name="Hagestad O.C."/>
            <person name="Hou L."/>
            <person name="Andersen J.H."/>
            <person name="Hansen E.H."/>
            <person name="Altermark B."/>
            <person name="Li C."/>
            <person name="Kuhnert E."/>
            <person name="Cox R.J."/>
            <person name="Crous P.W."/>
            <person name="Spatafora J.W."/>
            <person name="Lail K."/>
            <person name="Amirebrahimi M."/>
            <person name="Lipzen A."/>
            <person name="Pangilinan J."/>
            <person name="Andreopoulos W."/>
            <person name="Hayes R.D."/>
            <person name="Ng V."/>
            <person name="Grigoriev I.V."/>
            <person name="Jackson S.A."/>
            <person name="Sutton T.D.S."/>
            <person name="Dobson A.D.W."/>
            <person name="Rama T."/>
        </authorList>
    </citation>
    <scope>NUCLEOTIDE SEQUENCE</scope>
    <source>
        <strain evidence="2">TRa018bII</strain>
    </source>
</reference>
<feature type="chain" id="PRO_5040130078" evidence="1">
    <location>
        <begin position="22"/>
        <end position="56"/>
    </location>
</feature>
<dbReference type="Gene3D" id="3.40.366.10">
    <property type="entry name" value="Malonyl-Coenzyme A Acyl Carrier Protein, domain 2"/>
    <property type="match status" value="1"/>
</dbReference>
<dbReference type="InterPro" id="IPR016035">
    <property type="entry name" value="Acyl_Trfase/lysoPLipase"/>
</dbReference>
<evidence type="ECO:0000313" key="2">
    <source>
        <dbReference type="EMBL" id="KAG9232446.1"/>
    </source>
</evidence>
<feature type="non-terminal residue" evidence="2">
    <location>
        <position position="1"/>
    </location>
</feature>
<keyword evidence="3" id="KW-1185">Reference proteome</keyword>
<name>A0A9P7YF10_9HELO</name>
<feature type="non-terminal residue" evidence="2">
    <location>
        <position position="56"/>
    </location>
</feature>
<proteinExistence type="predicted"/>
<dbReference type="AlphaFoldDB" id="A0A9P7YF10"/>
<dbReference type="OrthoDB" id="3564578at2759"/>
<gene>
    <name evidence="2" type="ORF">BJ875DRAFT_340967</name>
</gene>
<keyword evidence="1" id="KW-0732">Signal</keyword>
<evidence type="ECO:0000256" key="1">
    <source>
        <dbReference type="SAM" id="SignalP"/>
    </source>
</evidence>
<comment type="caution">
    <text evidence="2">The sequence shown here is derived from an EMBL/GenBank/DDBJ whole genome shotgun (WGS) entry which is preliminary data.</text>
</comment>
<evidence type="ECO:0000313" key="3">
    <source>
        <dbReference type="Proteomes" id="UP000824998"/>
    </source>
</evidence>